<name>A0A2A3N2K0_CAPSP</name>
<dbReference type="AlphaFoldDB" id="A0A2A3N2K0"/>
<dbReference type="RefSeq" id="WP_095897491.1">
    <property type="nucleotide sequence ID" value="NZ_CALGFZ010000024.1"/>
</dbReference>
<proteinExistence type="predicted"/>
<dbReference type="EMBL" id="CP022383">
    <property type="protein sequence ID" value="ATA78182.1"/>
    <property type="molecule type" value="Genomic_DNA"/>
</dbReference>
<accession>A0A2A3N2K0</accession>
<organism evidence="1 2">
    <name type="scientific">Capnocytophaga sputigena</name>
    <dbReference type="NCBI Taxonomy" id="1019"/>
    <lineage>
        <taxon>Bacteria</taxon>
        <taxon>Pseudomonadati</taxon>
        <taxon>Bacteroidota</taxon>
        <taxon>Flavobacteriia</taxon>
        <taxon>Flavobacteriales</taxon>
        <taxon>Flavobacteriaceae</taxon>
        <taxon>Capnocytophaga</taxon>
    </lineage>
</organism>
<gene>
    <name evidence="1" type="ORF">CGC59_00165</name>
</gene>
<protein>
    <submittedName>
        <fullName evidence="1">Uncharacterized protein</fullName>
    </submittedName>
</protein>
<reference evidence="2" key="1">
    <citation type="submission" date="2017-06" db="EMBL/GenBank/DDBJ databases">
        <title>Capnocytophaga spp. assemblies.</title>
        <authorList>
            <person name="Gulvik C.A."/>
        </authorList>
    </citation>
    <scope>NUCLEOTIDE SEQUENCE [LARGE SCALE GENOMIC DNA]</scope>
    <source>
        <strain evidence="2">H4486</strain>
    </source>
</reference>
<dbReference type="InterPro" id="IPR029087">
    <property type="entry name" value="Imm17"/>
</dbReference>
<dbReference type="Pfam" id="PF15562">
    <property type="entry name" value="Imm17"/>
    <property type="match status" value="1"/>
</dbReference>
<dbReference type="Proteomes" id="UP000217334">
    <property type="component" value="Chromosome"/>
</dbReference>
<evidence type="ECO:0000313" key="1">
    <source>
        <dbReference type="EMBL" id="ATA78182.1"/>
    </source>
</evidence>
<evidence type="ECO:0000313" key="2">
    <source>
        <dbReference type="Proteomes" id="UP000217334"/>
    </source>
</evidence>
<sequence length="94" mass="10711">METFKNWVGKNPITFGGIVALLLAAFGICLIIGALKNWDWLYEPDKHYQNNWTMGQISRYLGRDMARVIGFITGVFFIIIGIYFSYIAFTYGGT</sequence>
<dbReference type="GeneID" id="78161139"/>